<feature type="region of interest" description="Disordered" evidence="2">
    <location>
        <begin position="234"/>
        <end position="257"/>
    </location>
</feature>
<accession>A0A4D9CPB8</accession>
<evidence type="ECO:0000256" key="1">
    <source>
        <dbReference type="SAM" id="Coils"/>
    </source>
</evidence>
<dbReference type="Proteomes" id="UP000355283">
    <property type="component" value="Unassembled WGS sequence"/>
</dbReference>
<feature type="transmembrane region" description="Helical" evidence="3">
    <location>
        <begin position="26"/>
        <end position="47"/>
    </location>
</feature>
<feature type="region of interest" description="Disordered" evidence="2">
    <location>
        <begin position="280"/>
        <end position="310"/>
    </location>
</feature>
<evidence type="ECO:0000256" key="3">
    <source>
        <dbReference type="SAM" id="Phobius"/>
    </source>
</evidence>
<dbReference type="OrthoDB" id="10466602at2759"/>
<feature type="compositionally biased region" description="Basic and acidic residues" evidence="2">
    <location>
        <begin position="282"/>
        <end position="310"/>
    </location>
</feature>
<dbReference type="EMBL" id="SDOX01000190">
    <property type="protein sequence ID" value="TFJ79887.1"/>
    <property type="molecule type" value="Genomic_DNA"/>
</dbReference>
<keyword evidence="3" id="KW-1133">Transmembrane helix</keyword>
<dbReference type="AlphaFoldDB" id="A0A4D9CPB8"/>
<keyword evidence="1" id="KW-0175">Coiled coil</keyword>
<evidence type="ECO:0000256" key="2">
    <source>
        <dbReference type="SAM" id="MobiDB-lite"/>
    </source>
</evidence>
<evidence type="ECO:0000313" key="4">
    <source>
        <dbReference type="EMBL" id="TFJ79887.1"/>
    </source>
</evidence>
<keyword evidence="3" id="KW-0812">Transmembrane</keyword>
<comment type="caution">
    <text evidence="4">The sequence shown here is derived from an EMBL/GenBank/DDBJ whole genome shotgun (WGS) entry which is preliminary data.</text>
</comment>
<feature type="compositionally biased region" description="Basic and acidic residues" evidence="2">
    <location>
        <begin position="235"/>
        <end position="257"/>
    </location>
</feature>
<evidence type="ECO:0000313" key="5">
    <source>
        <dbReference type="Proteomes" id="UP000355283"/>
    </source>
</evidence>
<organism evidence="4 5">
    <name type="scientific">Nannochloropsis salina CCMP1776</name>
    <dbReference type="NCBI Taxonomy" id="1027361"/>
    <lineage>
        <taxon>Eukaryota</taxon>
        <taxon>Sar</taxon>
        <taxon>Stramenopiles</taxon>
        <taxon>Ochrophyta</taxon>
        <taxon>Eustigmatophyceae</taxon>
        <taxon>Eustigmatales</taxon>
        <taxon>Monodopsidaceae</taxon>
        <taxon>Microchloropsis</taxon>
        <taxon>Microchloropsis salina</taxon>
    </lineage>
</organism>
<reference evidence="4 5" key="1">
    <citation type="submission" date="2019-01" db="EMBL/GenBank/DDBJ databases">
        <title>Nuclear Genome Assembly of the Microalgal Biofuel strain Nannochloropsis salina CCMP1776.</title>
        <authorList>
            <person name="Hovde B."/>
        </authorList>
    </citation>
    <scope>NUCLEOTIDE SEQUENCE [LARGE SCALE GENOMIC DNA]</scope>
    <source>
        <strain evidence="4 5">CCMP1776</strain>
    </source>
</reference>
<keyword evidence="3" id="KW-0472">Membrane</keyword>
<protein>
    <submittedName>
        <fullName evidence="4">Uncharacterized protein</fullName>
    </submittedName>
</protein>
<name>A0A4D9CPB8_9STRA</name>
<sequence length="310" mass="35170">MPPYPYLMHPSATISPTPPLRSHFSVAFFFLTVWSVCCCASTSAFVLRLPTATPCAKLDTKPLSINLPFRHATLAAKGFGLGKGQSELVNGTAEGEQGPDLLYYHQTKDTSLEGTTQFLRFNQKPAGAQPPSGMRVFDRVLDFPCIFNIKVPSAAQYALLERRLDEKQRLLSQVREELRLCKADNRTLMGQREEDLRKVQGWREEVRRWEERWKEEEREKTRRARLLHGLMREVQAGKEGGREGGREGGQEREKELEDELDAARRELVLYGEEIASLRRLARRMEEEGGKGRGREGGREGGATERRAALV</sequence>
<gene>
    <name evidence="4" type="ORF">NSK_008774</name>
</gene>
<feature type="coiled-coil region" evidence="1">
    <location>
        <begin position="157"/>
        <end position="219"/>
    </location>
</feature>
<keyword evidence="5" id="KW-1185">Reference proteome</keyword>
<proteinExistence type="predicted"/>